<feature type="domain" description="Plastocyanin-like" evidence="3">
    <location>
        <begin position="2"/>
        <end position="110"/>
    </location>
</feature>
<evidence type="ECO:0008006" key="5">
    <source>
        <dbReference type="Google" id="ProtNLM"/>
    </source>
</evidence>
<feature type="domain" description="Plastocyanin-like" evidence="2">
    <location>
        <begin position="128"/>
        <end position="215"/>
    </location>
</feature>
<gene>
    <name evidence="4" type="ORF">CB5_LOCUS735</name>
</gene>
<evidence type="ECO:0000259" key="2">
    <source>
        <dbReference type="Pfam" id="PF00394"/>
    </source>
</evidence>
<dbReference type="GO" id="GO:0005507">
    <property type="term" value="F:copper ion binding"/>
    <property type="evidence" value="ECO:0007669"/>
    <property type="project" value="InterPro"/>
</dbReference>
<dbReference type="InterPro" id="IPR011707">
    <property type="entry name" value="Cu-oxidase-like_N"/>
</dbReference>
<sequence length="268" mass="29127">MVQETPVKRLCKTHKVITVNGQLPGPTIEVREGDTLEINVVNRARYNAWSEATEDGVGRRAGVRDAVSDQAGGSYKYRFTIEGQVGTLWWHAHSSWLRATVYGALIIHPKGNSSYPFTNPQREFPILLDTTTIPVKAGETNLLRFINAALNTEMFVAIANHKMTVVGVDASYTKPFTTSVLLLGPGQTTDVLVTTDQPAASYYIAARAYASTQGAPLTTPPPPPSSNMTAAALHHPDKPLSHFSLPSRPITILVLSLPLLPALEAYQL</sequence>
<dbReference type="InterPro" id="IPR045087">
    <property type="entry name" value="Cu-oxidase_fam"/>
</dbReference>
<dbReference type="EMBL" id="LR862129">
    <property type="protein sequence ID" value="CAD1817524.1"/>
    <property type="molecule type" value="Genomic_DNA"/>
</dbReference>
<dbReference type="InterPro" id="IPR008972">
    <property type="entry name" value="Cupredoxin"/>
</dbReference>
<organism evidence="4">
    <name type="scientific">Ananas comosus var. bracteatus</name>
    <name type="common">red pineapple</name>
    <dbReference type="NCBI Taxonomy" id="296719"/>
    <lineage>
        <taxon>Eukaryota</taxon>
        <taxon>Viridiplantae</taxon>
        <taxon>Streptophyta</taxon>
        <taxon>Embryophyta</taxon>
        <taxon>Tracheophyta</taxon>
        <taxon>Spermatophyta</taxon>
        <taxon>Magnoliopsida</taxon>
        <taxon>Liliopsida</taxon>
        <taxon>Poales</taxon>
        <taxon>Bromeliaceae</taxon>
        <taxon>Bromelioideae</taxon>
        <taxon>Ananas</taxon>
    </lineage>
</organism>
<protein>
    <recommendedName>
        <fullName evidence="5">Laccase</fullName>
    </recommendedName>
</protein>
<dbReference type="PANTHER" id="PTHR11709:SF431">
    <property type="entry name" value="LACCASE-5"/>
    <property type="match status" value="1"/>
</dbReference>
<dbReference type="InterPro" id="IPR001117">
    <property type="entry name" value="Cu-oxidase_2nd"/>
</dbReference>
<dbReference type="Pfam" id="PF00394">
    <property type="entry name" value="Cu-oxidase"/>
    <property type="match status" value="1"/>
</dbReference>
<evidence type="ECO:0000256" key="1">
    <source>
        <dbReference type="ARBA" id="ARBA00010609"/>
    </source>
</evidence>
<dbReference type="Gene3D" id="2.60.40.420">
    <property type="entry name" value="Cupredoxins - blue copper proteins"/>
    <property type="match status" value="2"/>
</dbReference>
<comment type="similarity">
    <text evidence="1">Belongs to the multicopper oxidase family.</text>
</comment>
<dbReference type="SUPFAM" id="SSF49503">
    <property type="entry name" value="Cupredoxins"/>
    <property type="match status" value="2"/>
</dbReference>
<name>A0A6V7NGI3_ANACO</name>
<dbReference type="GO" id="GO:0016491">
    <property type="term" value="F:oxidoreductase activity"/>
    <property type="evidence" value="ECO:0007669"/>
    <property type="project" value="TreeGrafter"/>
</dbReference>
<dbReference type="PANTHER" id="PTHR11709">
    <property type="entry name" value="MULTI-COPPER OXIDASE"/>
    <property type="match status" value="1"/>
</dbReference>
<dbReference type="AlphaFoldDB" id="A0A6V7NGI3"/>
<proteinExistence type="inferred from homology"/>
<evidence type="ECO:0000313" key="4">
    <source>
        <dbReference type="EMBL" id="CAD1817524.1"/>
    </source>
</evidence>
<accession>A0A6V7NGI3</accession>
<dbReference type="Pfam" id="PF07732">
    <property type="entry name" value="Cu-oxidase_3"/>
    <property type="match status" value="1"/>
</dbReference>
<reference evidence="4" key="1">
    <citation type="submission" date="2020-07" db="EMBL/GenBank/DDBJ databases">
        <authorList>
            <person name="Lin J."/>
        </authorList>
    </citation>
    <scope>NUCLEOTIDE SEQUENCE</scope>
</reference>
<evidence type="ECO:0000259" key="3">
    <source>
        <dbReference type="Pfam" id="PF07732"/>
    </source>
</evidence>